<name>A0ABV8IG05_9ACTN</name>
<reference evidence="8" key="1">
    <citation type="journal article" date="2019" name="Int. J. Syst. Evol. Microbiol.">
        <title>The Global Catalogue of Microorganisms (GCM) 10K type strain sequencing project: providing services to taxonomists for standard genome sequencing and annotation.</title>
        <authorList>
            <consortium name="The Broad Institute Genomics Platform"/>
            <consortium name="The Broad Institute Genome Sequencing Center for Infectious Disease"/>
            <person name="Wu L."/>
            <person name="Ma J."/>
        </authorList>
    </citation>
    <scope>NUCLEOTIDE SEQUENCE [LARGE SCALE GENOMIC DNA]</scope>
    <source>
        <strain evidence="8">TBRC 4489</strain>
    </source>
</reference>
<keyword evidence="2 6" id="KW-0812">Transmembrane</keyword>
<proteinExistence type="predicted"/>
<sequence length="301" mass="29599">MTTSGLPRGDGPHRDAEGRRTPRETLWGLLRACHPGPTAAVTALTTALAVASGRDAAGCALVAAAVLAGQLSIGWCNDAVDAGRDRAAGRTGKPVADGTLGPRTVWTAALVALAVCVPLSLASGAAAGTAHLTGVAAAWAYDLGLKATRISWAPYAVGFGSLPAFVALGLPGSPWPVWWAVLAAALLGCGAHLANVLPDIPGDLATGVRGWPQRLGSGRVRALVPVPLLAAVCLLVLAPPGPPGAAGWAALAGACALAGAGLSLGRRSPRAPFAAAVAVAGVAVLLLLAQGTSITALPPGS</sequence>
<feature type="region of interest" description="Disordered" evidence="5">
    <location>
        <begin position="1"/>
        <end position="20"/>
    </location>
</feature>
<keyword evidence="8" id="KW-1185">Reference proteome</keyword>
<feature type="transmembrane region" description="Helical" evidence="6">
    <location>
        <begin position="152"/>
        <end position="171"/>
    </location>
</feature>
<comment type="subcellular location">
    <subcellularLocation>
        <location evidence="1">Membrane</location>
        <topology evidence="1">Multi-pass membrane protein</topology>
    </subcellularLocation>
</comment>
<dbReference type="InterPro" id="IPR044878">
    <property type="entry name" value="UbiA_sf"/>
</dbReference>
<feature type="transmembrane region" description="Helical" evidence="6">
    <location>
        <begin position="218"/>
        <end position="239"/>
    </location>
</feature>
<evidence type="ECO:0000256" key="4">
    <source>
        <dbReference type="ARBA" id="ARBA00023136"/>
    </source>
</evidence>
<dbReference type="RefSeq" id="WP_377292854.1">
    <property type="nucleotide sequence ID" value="NZ_JBHSBM010000040.1"/>
</dbReference>
<keyword evidence="4 6" id="KW-0472">Membrane</keyword>
<evidence type="ECO:0000313" key="7">
    <source>
        <dbReference type="EMBL" id="MFC4062081.1"/>
    </source>
</evidence>
<comment type="caution">
    <text evidence="7">The sequence shown here is derived from an EMBL/GenBank/DDBJ whole genome shotgun (WGS) entry which is preliminary data.</text>
</comment>
<organism evidence="7 8">
    <name type="scientific">Planomonospora corallina</name>
    <dbReference type="NCBI Taxonomy" id="1806052"/>
    <lineage>
        <taxon>Bacteria</taxon>
        <taxon>Bacillati</taxon>
        <taxon>Actinomycetota</taxon>
        <taxon>Actinomycetes</taxon>
        <taxon>Streptosporangiales</taxon>
        <taxon>Streptosporangiaceae</taxon>
        <taxon>Planomonospora</taxon>
    </lineage>
</organism>
<evidence type="ECO:0000256" key="6">
    <source>
        <dbReference type="SAM" id="Phobius"/>
    </source>
</evidence>
<evidence type="ECO:0000256" key="2">
    <source>
        <dbReference type="ARBA" id="ARBA00022692"/>
    </source>
</evidence>
<feature type="transmembrane region" description="Helical" evidence="6">
    <location>
        <begin position="177"/>
        <end position="197"/>
    </location>
</feature>
<dbReference type="Gene3D" id="1.10.357.140">
    <property type="entry name" value="UbiA prenyltransferase"/>
    <property type="match status" value="1"/>
</dbReference>
<gene>
    <name evidence="7" type="ORF">ACFOWE_27580</name>
</gene>
<dbReference type="Proteomes" id="UP001595850">
    <property type="component" value="Unassembled WGS sequence"/>
</dbReference>
<evidence type="ECO:0000313" key="8">
    <source>
        <dbReference type="Proteomes" id="UP001595850"/>
    </source>
</evidence>
<feature type="transmembrane region" description="Helical" evidence="6">
    <location>
        <begin position="109"/>
        <end position="140"/>
    </location>
</feature>
<evidence type="ECO:0000256" key="3">
    <source>
        <dbReference type="ARBA" id="ARBA00022989"/>
    </source>
</evidence>
<feature type="transmembrane region" description="Helical" evidence="6">
    <location>
        <begin position="245"/>
        <end position="264"/>
    </location>
</feature>
<protein>
    <submittedName>
        <fullName evidence="7">UbiA family prenyltransferase</fullName>
    </submittedName>
</protein>
<evidence type="ECO:0000256" key="5">
    <source>
        <dbReference type="SAM" id="MobiDB-lite"/>
    </source>
</evidence>
<accession>A0ABV8IG05</accession>
<dbReference type="Pfam" id="PF01040">
    <property type="entry name" value="UbiA"/>
    <property type="match status" value="1"/>
</dbReference>
<dbReference type="EMBL" id="JBHSBM010000040">
    <property type="protein sequence ID" value="MFC4062081.1"/>
    <property type="molecule type" value="Genomic_DNA"/>
</dbReference>
<keyword evidence="3 6" id="KW-1133">Transmembrane helix</keyword>
<dbReference type="CDD" id="cd13956">
    <property type="entry name" value="PT_UbiA"/>
    <property type="match status" value="1"/>
</dbReference>
<feature type="compositionally biased region" description="Basic and acidic residues" evidence="5">
    <location>
        <begin position="10"/>
        <end position="20"/>
    </location>
</feature>
<evidence type="ECO:0000256" key="1">
    <source>
        <dbReference type="ARBA" id="ARBA00004141"/>
    </source>
</evidence>
<dbReference type="InterPro" id="IPR000537">
    <property type="entry name" value="UbiA_prenyltransferase"/>
</dbReference>
<feature type="transmembrane region" description="Helical" evidence="6">
    <location>
        <begin position="271"/>
        <end position="289"/>
    </location>
</feature>